<dbReference type="Pfam" id="PF00528">
    <property type="entry name" value="BPD_transp_1"/>
    <property type="match status" value="1"/>
</dbReference>
<proteinExistence type="inferred from homology"/>
<comment type="caution">
    <text evidence="10">The sequence shown here is derived from an EMBL/GenBank/DDBJ whole genome shotgun (WGS) entry which is preliminary data.</text>
</comment>
<protein>
    <submittedName>
        <fullName evidence="10">L-cystine transport system permease protein</fullName>
    </submittedName>
</protein>
<feature type="transmembrane region" description="Helical" evidence="8">
    <location>
        <begin position="57"/>
        <end position="80"/>
    </location>
</feature>
<evidence type="ECO:0000313" key="11">
    <source>
        <dbReference type="Proteomes" id="UP000295008"/>
    </source>
</evidence>
<dbReference type="NCBIfam" id="TIGR01726">
    <property type="entry name" value="HEQRo_perm_3TM"/>
    <property type="match status" value="1"/>
</dbReference>
<dbReference type="InterPro" id="IPR010065">
    <property type="entry name" value="AA_ABC_transptr_permease_3TM"/>
</dbReference>
<dbReference type="SUPFAM" id="SSF161098">
    <property type="entry name" value="MetI-like"/>
    <property type="match status" value="1"/>
</dbReference>
<organism evidence="10 11">
    <name type="scientific">Hydrogenispora ethanolica</name>
    <dbReference type="NCBI Taxonomy" id="1082276"/>
    <lineage>
        <taxon>Bacteria</taxon>
        <taxon>Bacillati</taxon>
        <taxon>Bacillota</taxon>
        <taxon>Hydrogenispora</taxon>
    </lineage>
</organism>
<dbReference type="PANTHER" id="PTHR30614">
    <property type="entry name" value="MEMBRANE COMPONENT OF AMINO ACID ABC TRANSPORTER"/>
    <property type="match status" value="1"/>
</dbReference>
<evidence type="ECO:0000256" key="3">
    <source>
        <dbReference type="ARBA" id="ARBA00022475"/>
    </source>
</evidence>
<evidence type="ECO:0000256" key="4">
    <source>
        <dbReference type="ARBA" id="ARBA00022692"/>
    </source>
</evidence>
<feature type="transmembrane region" description="Helical" evidence="8">
    <location>
        <begin position="20"/>
        <end position="45"/>
    </location>
</feature>
<keyword evidence="4 8" id="KW-0812">Transmembrane</keyword>
<feature type="transmembrane region" description="Helical" evidence="8">
    <location>
        <begin position="100"/>
        <end position="118"/>
    </location>
</feature>
<dbReference type="OrthoDB" id="9787841at2"/>
<feature type="transmembrane region" description="Helical" evidence="8">
    <location>
        <begin position="151"/>
        <end position="172"/>
    </location>
</feature>
<dbReference type="Gene3D" id="1.10.3720.10">
    <property type="entry name" value="MetI-like"/>
    <property type="match status" value="1"/>
</dbReference>
<evidence type="ECO:0000256" key="1">
    <source>
        <dbReference type="ARBA" id="ARBA00004651"/>
    </source>
</evidence>
<name>A0A4R1RU39_HYDET</name>
<dbReference type="InterPro" id="IPR035906">
    <property type="entry name" value="MetI-like_sf"/>
</dbReference>
<evidence type="ECO:0000256" key="6">
    <source>
        <dbReference type="ARBA" id="ARBA00022989"/>
    </source>
</evidence>
<evidence type="ECO:0000313" key="10">
    <source>
        <dbReference type="EMBL" id="TCL69904.1"/>
    </source>
</evidence>
<feature type="transmembrane region" description="Helical" evidence="8">
    <location>
        <begin position="203"/>
        <end position="222"/>
    </location>
</feature>
<feature type="domain" description="ABC transmembrane type-1" evidence="9">
    <location>
        <begin position="21"/>
        <end position="222"/>
    </location>
</feature>
<dbReference type="AlphaFoldDB" id="A0A4R1RU39"/>
<accession>A0A4R1RU39</accession>
<dbReference type="RefSeq" id="WP_132014234.1">
    <property type="nucleotide sequence ID" value="NZ_SLUN01000011.1"/>
</dbReference>
<evidence type="ECO:0000256" key="8">
    <source>
        <dbReference type="RuleBase" id="RU363032"/>
    </source>
</evidence>
<evidence type="ECO:0000259" key="9">
    <source>
        <dbReference type="PROSITE" id="PS50928"/>
    </source>
</evidence>
<comment type="similarity">
    <text evidence="8">Belongs to the binding-protein-dependent transport system permease family.</text>
</comment>
<dbReference type="PANTHER" id="PTHR30614:SF0">
    <property type="entry name" value="L-CYSTINE TRANSPORT SYSTEM PERMEASE PROTEIN TCYL"/>
    <property type="match status" value="1"/>
</dbReference>
<keyword evidence="11" id="KW-1185">Reference proteome</keyword>
<dbReference type="GO" id="GO:0006865">
    <property type="term" value="P:amino acid transport"/>
    <property type="evidence" value="ECO:0007669"/>
    <property type="project" value="UniProtKB-KW"/>
</dbReference>
<dbReference type="GO" id="GO:0022857">
    <property type="term" value="F:transmembrane transporter activity"/>
    <property type="evidence" value="ECO:0007669"/>
    <property type="project" value="InterPro"/>
</dbReference>
<dbReference type="Proteomes" id="UP000295008">
    <property type="component" value="Unassembled WGS sequence"/>
</dbReference>
<comment type="subcellular location">
    <subcellularLocation>
        <location evidence="1 8">Cell membrane</location>
        <topology evidence="1 8">Multi-pass membrane protein</topology>
    </subcellularLocation>
</comment>
<dbReference type="PROSITE" id="PS50928">
    <property type="entry name" value="ABC_TM1"/>
    <property type="match status" value="1"/>
</dbReference>
<keyword evidence="5" id="KW-0029">Amino-acid transport</keyword>
<gene>
    <name evidence="10" type="ORF">EDC14_101125</name>
</gene>
<dbReference type="CDD" id="cd06261">
    <property type="entry name" value="TM_PBP2"/>
    <property type="match status" value="1"/>
</dbReference>
<dbReference type="InterPro" id="IPR043429">
    <property type="entry name" value="ArtM/GltK/GlnP/TcyL/YhdX-like"/>
</dbReference>
<reference evidence="10 11" key="1">
    <citation type="submission" date="2019-03" db="EMBL/GenBank/DDBJ databases">
        <title>Genomic Encyclopedia of Type Strains, Phase IV (KMG-IV): sequencing the most valuable type-strain genomes for metagenomic binning, comparative biology and taxonomic classification.</title>
        <authorList>
            <person name="Goeker M."/>
        </authorList>
    </citation>
    <scope>NUCLEOTIDE SEQUENCE [LARGE SCALE GENOMIC DNA]</scope>
    <source>
        <strain evidence="10 11">LX-B</strain>
    </source>
</reference>
<evidence type="ECO:0000256" key="5">
    <source>
        <dbReference type="ARBA" id="ARBA00022970"/>
    </source>
</evidence>
<keyword evidence="3" id="KW-1003">Cell membrane</keyword>
<dbReference type="GO" id="GO:0043190">
    <property type="term" value="C:ATP-binding cassette (ABC) transporter complex"/>
    <property type="evidence" value="ECO:0007669"/>
    <property type="project" value="InterPro"/>
</dbReference>
<keyword evidence="2 8" id="KW-0813">Transport</keyword>
<dbReference type="InterPro" id="IPR000515">
    <property type="entry name" value="MetI-like"/>
</dbReference>
<dbReference type="EMBL" id="SLUN01000011">
    <property type="protein sequence ID" value="TCL69904.1"/>
    <property type="molecule type" value="Genomic_DNA"/>
</dbReference>
<dbReference type="FunFam" id="1.10.3720.10:FF:000006">
    <property type="entry name" value="Glutamate/aspartate ABC transporter, permease protein GltK"/>
    <property type="match status" value="1"/>
</dbReference>
<sequence>MKPLFDFQFMIAIIPDVLQVVPVTLNITAVSMVLALFVGLTTALVRIYRVPLAKQLAALYISFTRGTPLLVQIYLAYYGIPKVLEYLQLNYGWNLNVNGIPAIVFIYFAFTLNVGAYLSETIRASIEAIDKGQMEAALSIGMTRLQGMRRIILPQAVAIALPSFGNTFISLIKDTSLAFMISVVEMMGQAKILGARGLQFFEVYIVVALIYWGICILVERVVAVLETRAKRFEGAKTA</sequence>
<evidence type="ECO:0000256" key="2">
    <source>
        <dbReference type="ARBA" id="ARBA00022448"/>
    </source>
</evidence>
<keyword evidence="6 8" id="KW-1133">Transmembrane helix</keyword>
<evidence type="ECO:0000256" key="7">
    <source>
        <dbReference type="ARBA" id="ARBA00023136"/>
    </source>
</evidence>
<keyword evidence="7 8" id="KW-0472">Membrane</keyword>